<proteinExistence type="predicted"/>
<evidence type="ECO:0000256" key="4">
    <source>
        <dbReference type="SAM" id="Phobius"/>
    </source>
</evidence>
<name>A0A7L0TZD6_CHOAC</name>
<dbReference type="Pfam" id="PF05648">
    <property type="entry name" value="PEX11"/>
    <property type="match status" value="1"/>
</dbReference>
<dbReference type="InterPro" id="IPR026510">
    <property type="entry name" value="PEX11C_met"/>
</dbReference>
<comment type="subcellular location">
    <subcellularLocation>
        <location evidence="3">Peroxisome membrane</location>
    </subcellularLocation>
</comment>
<keyword evidence="4" id="KW-1133">Transmembrane helix</keyword>
<evidence type="ECO:0000256" key="2">
    <source>
        <dbReference type="ARBA" id="ARBA00023140"/>
    </source>
</evidence>
<dbReference type="InterPro" id="IPR008733">
    <property type="entry name" value="PEX11"/>
</dbReference>
<keyword evidence="6" id="KW-1185">Reference proteome</keyword>
<keyword evidence="4" id="KW-0812">Transmembrane</keyword>
<dbReference type="GO" id="GO:0005778">
    <property type="term" value="C:peroxisomal membrane"/>
    <property type="evidence" value="ECO:0007669"/>
    <property type="project" value="UniProtKB-SubCell"/>
</dbReference>
<organism evidence="5 6">
    <name type="scientific">Chordeiles acutipennis</name>
    <name type="common">Lesser nighthawk</name>
    <name type="synonym">Caprimulgus acutipennis</name>
    <dbReference type="NCBI Taxonomy" id="118183"/>
    <lineage>
        <taxon>Eukaryota</taxon>
        <taxon>Metazoa</taxon>
        <taxon>Chordata</taxon>
        <taxon>Craniata</taxon>
        <taxon>Vertebrata</taxon>
        <taxon>Euteleostomi</taxon>
        <taxon>Archelosauria</taxon>
        <taxon>Archosauria</taxon>
        <taxon>Dinosauria</taxon>
        <taxon>Saurischia</taxon>
        <taxon>Theropoda</taxon>
        <taxon>Coelurosauria</taxon>
        <taxon>Aves</taxon>
        <taxon>Neognathae</taxon>
        <taxon>Neoaves</taxon>
        <taxon>Strisores</taxon>
        <taxon>Caprimulgiformes</taxon>
        <taxon>Caprimulgidae</taxon>
        <taxon>Chordeilinae</taxon>
        <taxon>Chordeiles</taxon>
    </lineage>
</organism>
<reference evidence="5 6" key="1">
    <citation type="submission" date="2019-09" db="EMBL/GenBank/DDBJ databases">
        <title>Bird 10,000 Genomes (B10K) Project - Family phase.</title>
        <authorList>
            <person name="Zhang G."/>
        </authorList>
    </citation>
    <scope>NUCLEOTIDE SEQUENCE [LARGE SCALE GENOMIC DNA]</scope>
    <source>
        <strain evidence="5">B10K-DU-008-62</strain>
        <tissue evidence="5">Mixed tissue sample</tissue>
    </source>
</reference>
<evidence type="ECO:0000313" key="5">
    <source>
        <dbReference type="EMBL" id="NXL59448.1"/>
    </source>
</evidence>
<feature type="transmembrane region" description="Helical" evidence="4">
    <location>
        <begin position="160"/>
        <end position="178"/>
    </location>
</feature>
<dbReference type="PANTHER" id="PTHR20990:SF1">
    <property type="entry name" value="PEROXISOMAL MEMBRANE PROTEIN 11C"/>
    <property type="match status" value="1"/>
</dbReference>
<evidence type="ECO:0000256" key="3">
    <source>
        <dbReference type="ARBA" id="ARBA00046271"/>
    </source>
</evidence>
<dbReference type="PANTHER" id="PTHR20990">
    <property type="entry name" value="PEROXISOMAL BIOGENESIS FACTOR 11"/>
    <property type="match status" value="1"/>
</dbReference>
<dbReference type="AlphaFoldDB" id="A0A7L0TZD6"/>
<accession>A0A7L0TZD6</accession>
<dbReference type="GO" id="GO:0016559">
    <property type="term" value="P:peroxisome fission"/>
    <property type="evidence" value="ECO:0007669"/>
    <property type="project" value="InterPro"/>
</dbReference>
<protein>
    <submittedName>
        <fullName evidence="5">PX11C protein</fullName>
    </submittedName>
</protein>
<dbReference type="EMBL" id="VXAQ01000205">
    <property type="protein sequence ID" value="NXL59448.1"/>
    <property type="molecule type" value="Genomic_DNA"/>
</dbReference>
<sequence>MATVPPPSRRAPRQSRLSDVTHPGSVAMAAAALSGLVNVLESYRGRDRVVRALCYGCQLAGGALAGPQAAASGLPGSLLTVSAQLSGCRTALRLFDDFAMFSYSCGYGLGPKDEDGLVRGLSVLCNLANQLYYPCEHVAWAADAGIIRVGSQKWWTLSTALWAVSLLLSILRSLRILFQLRRKLRQHKCSTSSPLSPKEMKAQVKAEVLSILTDMADLSNAIHWLPPGFLWAGRFPPWLVGLMGTISSLIGIYQASRGRNSEA</sequence>
<dbReference type="OrthoDB" id="10005898at2759"/>
<evidence type="ECO:0000256" key="1">
    <source>
        <dbReference type="ARBA" id="ARBA00023136"/>
    </source>
</evidence>
<feature type="non-terminal residue" evidence="5">
    <location>
        <position position="263"/>
    </location>
</feature>
<gene>
    <name evidence="5" type="primary">Pex11g</name>
    <name evidence="5" type="ORF">CHOACU_R06334</name>
</gene>
<evidence type="ECO:0000313" key="6">
    <source>
        <dbReference type="Proteomes" id="UP000568556"/>
    </source>
</evidence>
<feature type="non-terminal residue" evidence="5">
    <location>
        <position position="1"/>
    </location>
</feature>
<dbReference type="Proteomes" id="UP000568556">
    <property type="component" value="Unassembled WGS sequence"/>
</dbReference>
<comment type="caution">
    <text evidence="5">The sequence shown here is derived from an EMBL/GenBank/DDBJ whole genome shotgun (WGS) entry which is preliminary data.</text>
</comment>
<keyword evidence="1 4" id="KW-0472">Membrane</keyword>
<keyword evidence="2" id="KW-0576">Peroxisome</keyword>